<reference evidence="3 4" key="1">
    <citation type="submission" date="2016-10" db="EMBL/GenBank/DDBJ databases">
        <authorList>
            <person name="de Groot N.N."/>
        </authorList>
    </citation>
    <scope>NUCLEOTIDE SEQUENCE [LARGE SCALE GENOMIC DNA]</scope>
    <source>
        <strain>J11</strain>
        <strain evidence="4">PG 39</strain>
    </source>
</reference>
<dbReference type="AlphaFoldDB" id="A0A1I2UPF6"/>
<name>A0A1I2UPF6_9CORY</name>
<feature type="region of interest" description="Disordered" evidence="1">
    <location>
        <begin position="46"/>
        <end position="84"/>
    </location>
</feature>
<keyword evidence="4" id="KW-1185">Reference proteome</keyword>
<evidence type="ECO:0000256" key="1">
    <source>
        <dbReference type="SAM" id="MobiDB-lite"/>
    </source>
</evidence>
<dbReference type="STRING" id="185761.SAMN05660282_01953"/>
<evidence type="ECO:0000313" key="3">
    <source>
        <dbReference type="EMBL" id="SFG78938.1"/>
    </source>
</evidence>
<proteinExistence type="predicted"/>
<evidence type="ECO:0000313" key="4">
    <source>
        <dbReference type="Proteomes" id="UP000199065"/>
    </source>
</evidence>
<feature type="domain" description="DUF2020" evidence="2">
    <location>
        <begin position="92"/>
        <end position="237"/>
    </location>
</feature>
<dbReference type="OrthoDB" id="4774058at2"/>
<dbReference type="InterPro" id="IPR018567">
    <property type="entry name" value="DUF2020"/>
</dbReference>
<protein>
    <submittedName>
        <fullName evidence="3">UPF0176 protein</fullName>
    </submittedName>
</protein>
<sequence>MRRTLPIAAGSSRRLTPQSKLGHNRLGRSIAVLGVSLSLLTLSACGDKTESPQSPTSQLSSEAAPAGEGAPAQEPDTTVELPPADQVLDSNLPIDALPETPEGKAGWVECPYLETQWVADTNGQRVTGLGIDERFDTPACVFWSYPDEPQLTVIVRHMHTPEEATAVVDWAAPIDTTEPAEEPEGWSGGRVGGGIAGHETALYAVAKGTVAVVVFTNQEQSLKAELVAKEVIQNLNL</sequence>
<dbReference type="Proteomes" id="UP000199065">
    <property type="component" value="Unassembled WGS sequence"/>
</dbReference>
<dbReference type="EMBL" id="FOPJ01000015">
    <property type="protein sequence ID" value="SFG78938.1"/>
    <property type="molecule type" value="Genomic_DNA"/>
</dbReference>
<dbReference type="Gene3D" id="3.40.1000.10">
    <property type="entry name" value="Mog1/PsbP, alpha/beta/alpha sandwich"/>
    <property type="match status" value="1"/>
</dbReference>
<dbReference type="SUPFAM" id="SSF55724">
    <property type="entry name" value="Mog1p/PsbP-like"/>
    <property type="match status" value="1"/>
</dbReference>
<dbReference type="InterPro" id="IPR016123">
    <property type="entry name" value="Mog1/PsbP_a/b/a-sand"/>
</dbReference>
<accession>A0A1I2UPF6</accession>
<dbReference type="Pfam" id="PF09449">
    <property type="entry name" value="DUF2020"/>
    <property type="match status" value="1"/>
</dbReference>
<gene>
    <name evidence="3" type="ORF">SAMN05660282_01953</name>
</gene>
<dbReference type="RefSeq" id="WP_092286846.1">
    <property type="nucleotide sequence ID" value="NZ_FOPJ01000015.1"/>
</dbReference>
<evidence type="ECO:0000259" key="2">
    <source>
        <dbReference type="Pfam" id="PF09449"/>
    </source>
</evidence>
<feature type="compositionally biased region" description="Low complexity" evidence="1">
    <location>
        <begin position="60"/>
        <end position="72"/>
    </location>
</feature>
<organism evidence="3 4">
    <name type="scientific">Corynebacterium spheniscorum</name>
    <dbReference type="NCBI Taxonomy" id="185761"/>
    <lineage>
        <taxon>Bacteria</taxon>
        <taxon>Bacillati</taxon>
        <taxon>Actinomycetota</taxon>
        <taxon>Actinomycetes</taxon>
        <taxon>Mycobacteriales</taxon>
        <taxon>Corynebacteriaceae</taxon>
        <taxon>Corynebacterium</taxon>
    </lineage>
</organism>
<feature type="region of interest" description="Disordered" evidence="1">
    <location>
        <begin position="1"/>
        <end position="21"/>
    </location>
</feature>